<dbReference type="EMBL" id="CP121694">
    <property type="protein sequence ID" value="WRO21923.1"/>
    <property type="molecule type" value="Genomic_DNA"/>
</dbReference>
<dbReference type="InterPro" id="IPR014239">
    <property type="entry name" value="YpeB_PepSY1-2"/>
</dbReference>
<gene>
    <name evidence="3" type="primary">ypeB</name>
    <name evidence="3" type="ORF">MFMK1_001744</name>
</gene>
<protein>
    <submittedName>
        <fullName evidence="3">Germination protein YpeB</fullName>
    </submittedName>
</protein>
<dbReference type="AlphaFoldDB" id="A0AAU0UKQ1"/>
<organism evidence="3 4">
    <name type="scientific">Metallumcola ferriviriculae</name>
    <dbReference type="NCBI Taxonomy" id="3039180"/>
    <lineage>
        <taxon>Bacteria</taxon>
        <taxon>Bacillati</taxon>
        <taxon>Bacillota</taxon>
        <taxon>Clostridia</taxon>
        <taxon>Neomoorellales</taxon>
        <taxon>Desulfitibacteraceae</taxon>
        <taxon>Metallumcola</taxon>
    </lineage>
</organism>
<dbReference type="RefSeq" id="WP_366924749.1">
    <property type="nucleotide sequence ID" value="NZ_CP121694.1"/>
</dbReference>
<dbReference type="Proteomes" id="UP001329915">
    <property type="component" value="Chromosome"/>
</dbReference>
<sequence>MYKKLSLVLTSVLVISLLGWGLHQYRSRRQIEQVLNAKYQQAFFNLLEHVEQSQVLLAKNLLTNSPDNQVTLLSDIWYESNSAQSSLGQLPVSQPFMDQTAKFLTQVGAYSQTLLGRVTLGNPLTPEQLDTLTAFHNNMGNLSLELQKMHRSLAEGNVTWQNLKKEAQEKLPEGETPPGEESFRTINQEIMQNQPVLIYDGPFSDHLEMTQPKGLTGKNISVSEAKQVLTSFTDLPVNNDGWRIKTRSNPGGKIPAYSFALTNGNINAAADISKTGGHVIWMTVSRSFAKPTLTPEQVKKAALSFMKERGFNKLTTSFMKLSRDTATVVLVPIEQDILIYPDQIKLEIALDNGQVTGYDALGYLMAHHRRNFPKALISKEGARSKLMNSFEVTGSRLALIPSASSKEVLAWEFRGKFHQDTFYIYINAVTGHEETIFQIFSSSQGQLAM</sequence>
<dbReference type="Pfam" id="PF14620">
    <property type="entry name" value="YPEB_PepSY1-2"/>
    <property type="match status" value="1"/>
</dbReference>
<dbReference type="NCBIfam" id="TIGR02889">
    <property type="entry name" value="spore_YpeB"/>
    <property type="match status" value="1"/>
</dbReference>
<evidence type="ECO:0000259" key="2">
    <source>
        <dbReference type="Pfam" id="PF20769"/>
    </source>
</evidence>
<reference evidence="3 4" key="1">
    <citation type="submission" date="2023-04" db="EMBL/GenBank/DDBJ databases">
        <authorList>
            <person name="Hsu D."/>
        </authorList>
    </citation>
    <scope>NUCLEOTIDE SEQUENCE [LARGE SCALE GENOMIC DNA]</scope>
    <source>
        <strain evidence="3 4">MK1</strain>
    </source>
</reference>
<name>A0AAU0UKQ1_9FIRM</name>
<evidence type="ECO:0000313" key="3">
    <source>
        <dbReference type="EMBL" id="WRO21923.1"/>
    </source>
</evidence>
<proteinExistence type="predicted"/>
<feature type="domain" description="Sporulation protein YpeB N-terminal" evidence="2">
    <location>
        <begin position="28"/>
        <end position="161"/>
    </location>
</feature>
<feature type="domain" description="Sporulation protein YpeB PepSY1 and PepSY2" evidence="1">
    <location>
        <begin position="181"/>
        <end position="373"/>
    </location>
</feature>
<evidence type="ECO:0000259" key="1">
    <source>
        <dbReference type="Pfam" id="PF14620"/>
    </source>
</evidence>
<accession>A0AAU0UKQ1</accession>
<dbReference type="GO" id="GO:0009847">
    <property type="term" value="P:spore germination"/>
    <property type="evidence" value="ECO:0007669"/>
    <property type="project" value="InterPro"/>
</dbReference>
<dbReference type="InterPro" id="IPR048402">
    <property type="entry name" value="YpeB_N"/>
</dbReference>
<keyword evidence="4" id="KW-1185">Reference proteome</keyword>
<dbReference type="Pfam" id="PF20769">
    <property type="entry name" value="YPEB_N"/>
    <property type="match status" value="1"/>
</dbReference>
<dbReference type="KEGG" id="dbc:MFMK1_001744"/>
<evidence type="ECO:0000313" key="4">
    <source>
        <dbReference type="Proteomes" id="UP001329915"/>
    </source>
</evidence>